<reference evidence="7 8" key="1">
    <citation type="journal article" date="2015" name="Nature">
        <title>rRNA introns, odd ribosomes, and small enigmatic genomes across a large radiation of phyla.</title>
        <authorList>
            <person name="Brown C.T."/>
            <person name="Hug L.A."/>
            <person name="Thomas B.C."/>
            <person name="Sharon I."/>
            <person name="Castelle C.J."/>
            <person name="Singh A."/>
            <person name="Wilkins M.J."/>
            <person name="Williams K.H."/>
            <person name="Banfield J.F."/>
        </authorList>
    </citation>
    <scope>NUCLEOTIDE SEQUENCE [LARGE SCALE GENOMIC DNA]</scope>
</reference>
<protein>
    <recommendedName>
        <fullName evidence="9">General secretion pathway protein G</fullName>
    </recommendedName>
</protein>
<evidence type="ECO:0000256" key="1">
    <source>
        <dbReference type="ARBA" id="ARBA00004167"/>
    </source>
</evidence>
<comment type="caution">
    <text evidence="7">The sequence shown here is derived from an EMBL/GenBank/DDBJ whole genome shotgun (WGS) entry which is preliminary data.</text>
</comment>
<dbReference type="NCBIfam" id="TIGR02532">
    <property type="entry name" value="IV_pilin_GFxxxE"/>
    <property type="match status" value="1"/>
</dbReference>
<dbReference type="InterPro" id="IPR000983">
    <property type="entry name" value="Bac_GSPG_pilin"/>
</dbReference>
<keyword evidence="2" id="KW-0488">Methylation</keyword>
<proteinExistence type="predicted"/>
<dbReference type="SUPFAM" id="SSF54523">
    <property type="entry name" value="Pili subunits"/>
    <property type="match status" value="1"/>
</dbReference>
<evidence type="ECO:0000256" key="3">
    <source>
        <dbReference type="ARBA" id="ARBA00022692"/>
    </source>
</evidence>
<name>A0A0G0Z1T8_9BACT</name>
<dbReference type="GO" id="GO:0015628">
    <property type="term" value="P:protein secretion by the type II secretion system"/>
    <property type="evidence" value="ECO:0007669"/>
    <property type="project" value="InterPro"/>
</dbReference>
<dbReference type="PANTHER" id="PTHR30093:SF44">
    <property type="entry name" value="TYPE II SECRETION SYSTEM CORE PROTEIN G"/>
    <property type="match status" value="1"/>
</dbReference>
<evidence type="ECO:0000256" key="5">
    <source>
        <dbReference type="ARBA" id="ARBA00023136"/>
    </source>
</evidence>
<dbReference type="EMBL" id="LCCZ01000037">
    <property type="protein sequence ID" value="KKS42724.1"/>
    <property type="molecule type" value="Genomic_DNA"/>
</dbReference>
<evidence type="ECO:0000256" key="2">
    <source>
        <dbReference type="ARBA" id="ARBA00022481"/>
    </source>
</evidence>
<dbReference type="PANTHER" id="PTHR30093">
    <property type="entry name" value="GENERAL SECRETION PATHWAY PROTEIN G"/>
    <property type="match status" value="1"/>
</dbReference>
<dbReference type="InterPro" id="IPR012902">
    <property type="entry name" value="N_methyl_site"/>
</dbReference>
<evidence type="ECO:0000256" key="6">
    <source>
        <dbReference type="SAM" id="Phobius"/>
    </source>
</evidence>
<evidence type="ECO:0000313" key="8">
    <source>
        <dbReference type="Proteomes" id="UP000034875"/>
    </source>
</evidence>
<evidence type="ECO:0000256" key="4">
    <source>
        <dbReference type="ARBA" id="ARBA00022989"/>
    </source>
</evidence>
<accession>A0A0G0Z1T8</accession>
<keyword evidence="4 6" id="KW-1133">Transmembrane helix</keyword>
<comment type="subcellular location">
    <subcellularLocation>
        <location evidence="1">Membrane</location>
        <topology evidence="1">Single-pass membrane protein</topology>
    </subcellularLocation>
</comment>
<dbReference type="AlphaFoldDB" id="A0A0G0Z1T8"/>
<dbReference type="GO" id="GO:0015627">
    <property type="term" value="C:type II protein secretion system complex"/>
    <property type="evidence" value="ECO:0007669"/>
    <property type="project" value="InterPro"/>
</dbReference>
<dbReference type="Gene3D" id="3.30.700.10">
    <property type="entry name" value="Glycoprotein, Type 4 Pilin"/>
    <property type="match status" value="1"/>
</dbReference>
<gene>
    <name evidence="7" type="ORF">UV05_C0037G0004</name>
</gene>
<evidence type="ECO:0000313" key="7">
    <source>
        <dbReference type="EMBL" id="KKS42724.1"/>
    </source>
</evidence>
<keyword evidence="3 6" id="KW-0812">Transmembrane</keyword>
<dbReference type="GO" id="GO:0016020">
    <property type="term" value="C:membrane"/>
    <property type="evidence" value="ECO:0007669"/>
    <property type="project" value="UniProtKB-SubCell"/>
</dbReference>
<evidence type="ECO:0008006" key="9">
    <source>
        <dbReference type="Google" id="ProtNLM"/>
    </source>
</evidence>
<keyword evidence="5 6" id="KW-0472">Membrane</keyword>
<dbReference type="PROSITE" id="PS00409">
    <property type="entry name" value="PROKAR_NTER_METHYL"/>
    <property type="match status" value="1"/>
</dbReference>
<dbReference type="Pfam" id="PF07963">
    <property type="entry name" value="N_methyl"/>
    <property type="match status" value="1"/>
</dbReference>
<organism evidence="7 8">
    <name type="scientific">candidate division CPR1 bacterium GW2011_GWA2_42_17</name>
    <dbReference type="NCBI Taxonomy" id="1618341"/>
    <lineage>
        <taxon>Bacteria</taxon>
        <taxon>candidate division CPR1</taxon>
    </lineage>
</organism>
<feature type="transmembrane region" description="Helical" evidence="6">
    <location>
        <begin position="12"/>
        <end position="37"/>
    </location>
</feature>
<dbReference type="InterPro" id="IPR045584">
    <property type="entry name" value="Pilin-like"/>
</dbReference>
<sequence length="166" mass="17061">MKSLTLNKKGFTLIELLVVLLIIGLLATISVVALGTARAKGRDTRRLTDVKGIQNALELYFLDSNAYPVVASATVLGVPASTGRLDNGGFVASTGNPTGSPVYMVKVPTNPTPNGASYTYTSTAADNVTACTSSPCASYTLTFNLESGAGGYTSGAHTATPPDVVQ</sequence>
<dbReference type="Proteomes" id="UP000034875">
    <property type="component" value="Unassembled WGS sequence"/>
</dbReference>
<dbReference type="PRINTS" id="PR00813">
    <property type="entry name" value="BCTERIALGSPG"/>
</dbReference>